<organism evidence="9 10">
    <name type="scientific">Ceratosolen solmsi marchali</name>
    <dbReference type="NCBI Taxonomy" id="326594"/>
    <lineage>
        <taxon>Eukaryota</taxon>
        <taxon>Metazoa</taxon>
        <taxon>Ecdysozoa</taxon>
        <taxon>Arthropoda</taxon>
        <taxon>Hexapoda</taxon>
        <taxon>Insecta</taxon>
        <taxon>Pterygota</taxon>
        <taxon>Neoptera</taxon>
        <taxon>Endopterygota</taxon>
        <taxon>Hymenoptera</taxon>
        <taxon>Apocrita</taxon>
        <taxon>Proctotrupomorpha</taxon>
        <taxon>Chalcidoidea</taxon>
        <taxon>Agaonidae</taxon>
        <taxon>Agaoninae</taxon>
        <taxon>Ceratosolen</taxon>
    </lineage>
</organism>
<evidence type="ECO:0000256" key="6">
    <source>
        <dbReference type="ARBA" id="ARBA00023242"/>
    </source>
</evidence>
<keyword evidence="9" id="KW-1185">Reference proteome</keyword>
<evidence type="ECO:0000313" key="10">
    <source>
        <dbReference type="RefSeq" id="XP_011502688.1"/>
    </source>
</evidence>
<evidence type="ECO:0000256" key="5">
    <source>
        <dbReference type="ARBA" id="ARBA00023204"/>
    </source>
</evidence>
<accession>A0AAJ6YR62</accession>
<reference evidence="10" key="1">
    <citation type="submission" date="2025-08" db="UniProtKB">
        <authorList>
            <consortium name="RefSeq"/>
        </authorList>
    </citation>
    <scope>IDENTIFICATION</scope>
</reference>
<evidence type="ECO:0000313" key="9">
    <source>
        <dbReference type="Proteomes" id="UP000695007"/>
    </source>
</evidence>
<comment type="subcellular location">
    <subcellularLocation>
        <location evidence="1">Nucleus</location>
    </subcellularLocation>
</comment>
<keyword evidence="6" id="KW-0539">Nucleus</keyword>
<dbReference type="GO" id="GO:0000712">
    <property type="term" value="P:resolution of meiotic recombination intermediates"/>
    <property type="evidence" value="ECO:0007669"/>
    <property type="project" value="TreeGrafter"/>
</dbReference>
<dbReference type="GeneID" id="105366071"/>
<comment type="similarity">
    <text evidence="2">Belongs to the SLX4 family.</text>
</comment>
<keyword evidence="4" id="KW-0233">DNA recombination</keyword>
<feature type="domain" description="BTB" evidence="8">
    <location>
        <begin position="458"/>
        <end position="529"/>
    </location>
</feature>
<evidence type="ECO:0000256" key="3">
    <source>
        <dbReference type="ARBA" id="ARBA00022763"/>
    </source>
</evidence>
<dbReference type="InterPro" id="IPR000210">
    <property type="entry name" value="BTB/POZ_dom"/>
</dbReference>
<proteinExistence type="inferred from homology"/>
<dbReference type="GO" id="GO:0006260">
    <property type="term" value="P:DNA replication"/>
    <property type="evidence" value="ECO:0007669"/>
    <property type="project" value="InterPro"/>
</dbReference>
<dbReference type="Pfam" id="PF09494">
    <property type="entry name" value="Slx4"/>
    <property type="match status" value="1"/>
</dbReference>
<evidence type="ECO:0000256" key="1">
    <source>
        <dbReference type="ARBA" id="ARBA00004123"/>
    </source>
</evidence>
<dbReference type="Pfam" id="PF00651">
    <property type="entry name" value="BTB"/>
    <property type="match status" value="1"/>
</dbReference>
<dbReference type="GO" id="GO:0033557">
    <property type="term" value="C:Slx1-Slx4 complex"/>
    <property type="evidence" value="ECO:0007669"/>
    <property type="project" value="InterPro"/>
</dbReference>
<dbReference type="InterPro" id="IPR011333">
    <property type="entry name" value="SKP1/BTB/POZ_sf"/>
</dbReference>
<evidence type="ECO:0000256" key="2">
    <source>
        <dbReference type="ARBA" id="ARBA00006661"/>
    </source>
</evidence>
<dbReference type="SUPFAM" id="SSF54695">
    <property type="entry name" value="POZ domain"/>
    <property type="match status" value="1"/>
</dbReference>
<dbReference type="GO" id="GO:0006281">
    <property type="term" value="P:DNA repair"/>
    <property type="evidence" value="ECO:0007669"/>
    <property type="project" value="UniProtKB-KW"/>
</dbReference>
<dbReference type="PANTHER" id="PTHR21541">
    <property type="entry name" value="BTB POZ DOMAIN CONTAINING 12"/>
    <property type="match status" value="1"/>
</dbReference>
<dbReference type="PANTHER" id="PTHR21541:SF3">
    <property type="entry name" value="STRUCTURE-SPECIFIC ENDONUCLEASE SUBUNIT SLX4"/>
    <property type="match status" value="1"/>
</dbReference>
<name>A0AAJ6YR62_9HYME</name>
<evidence type="ECO:0000256" key="7">
    <source>
        <dbReference type="ARBA" id="ARBA00029496"/>
    </source>
</evidence>
<dbReference type="KEGG" id="csol:105366071"/>
<evidence type="ECO:0000259" key="8">
    <source>
        <dbReference type="PROSITE" id="PS50097"/>
    </source>
</evidence>
<dbReference type="CDD" id="cd22999">
    <property type="entry name" value="SAP_SLX4"/>
    <property type="match status" value="1"/>
</dbReference>
<keyword evidence="5" id="KW-0234">DNA repair</keyword>
<dbReference type="Gene3D" id="3.30.710.10">
    <property type="entry name" value="Potassium Channel Kv1.1, Chain A"/>
    <property type="match status" value="1"/>
</dbReference>
<dbReference type="PROSITE" id="PS50097">
    <property type="entry name" value="BTB"/>
    <property type="match status" value="1"/>
</dbReference>
<keyword evidence="3" id="KW-0227">DNA damage</keyword>
<dbReference type="Proteomes" id="UP000695007">
    <property type="component" value="Unplaced"/>
</dbReference>
<dbReference type="InterPro" id="IPR018574">
    <property type="entry name" value="Structure-sp_endonuc_su_Slx4"/>
</dbReference>
<evidence type="ECO:0000256" key="4">
    <source>
        <dbReference type="ARBA" id="ARBA00023172"/>
    </source>
</evidence>
<dbReference type="RefSeq" id="XP_011502688.1">
    <property type="nucleotide sequence ID" value="XM_011504386.1"/>
</dbReference>
<sequence length="1591" mass="182640">MQYDKRKTTKIKSKYNLSPNKVKCSSNFDNANTPNCSEDNMNIKISDNKLLYKEAQYSASNAEDSLLDFKSPKKRTIQKSILNKFKIDNRVKKKVLKSKNPPNNKLEKNSTDIVQPAIESSFFKQPTCNQNEVKKPILCPLCLKFFQDDASCTSHMKACAKKKNVSLKELFNAKQLQDQLIEEKKAKGLLLPMPNLPGKKKAYRSKNFNTGDDPQLQLVLAMSKSLYQAQQIEELEHTALLTGVPLECLKNMADQDDKITLQSFGFTTNKTVANIPSKSSKKKKLLGPTILETRSKEDKDRVLTEKIADVLTDNDIITQSQENIGLISQLRSPTILKNKNLQEIEQVNNKLWDKSKLLRKCDFYVKELKLYFLPDENKSSNGRYSYNDINDIQEDILSNKSVVYEPIEDIVYKKNQTESKKLLNNFVINKSKNEYTKQDIKTTIAYNWGEILNDSTESDIIILVKDNRYVYAHKLVFYAQCRNILADLVPNDSNTHPHIKNKISWNKNDQLSALAFLEFIYSGDIHKNIIVFDNATLMLQIKELAKLYKVQSLFLYLNEQHDKIISRKLNDFDEIEDIDNIYNCESNVNTKQVSPNVSIDDIKTTVSPEIQIIETINSPRKSDLPMYPEESENINDNITKSFAKNDFDRRITESPDLFESENEAEIYSFEIQESNQTVKNIKKNSINLSQNIDSSSPINEKPFSPSSIENMHRAVTPTLVSPINCDEIISEMIKTSSPECRLSDKFSHFILIKDESESDQITEAISPEHNISSELNDYITPKKLVHKGNPPDDILDEIRTKNNSLINASLTSSKSNDNNFKSNKQNVYKLKSNLSLFIDKVHKKNAKGIFDTDSETDSPDFNVKKQNPFLKNYQNDSFTYLLNDRNKSRVHKKAISMIENDVLEEENLNKINKIKYNAESEKYKRFSNGNEMCNLNEFSDPNFQIDLGDKCTKISSSNIIKNSTLSSSASDDELENTTINETRMSMYSKYKKLNKYNNSIDKYRNKLDFNISSNIPKAILSQSPITNDISLFYDSDNGELQKSLKTILNEENVYNKSDLVKNIKEKNNGLKLSNSNLSNIDSNLDSLINYKTINESSTSTTKNTTTLKDNKETKIINSILSSDKLACNIIETKNNLTQKNNEIIQENRLEVSQQQNDNVDAEIRKLCQSKTFCPAKGKTLLASKIYCQDSNQEFTYNENRSSQNKIINLSPISIISSPEHSIFDDILNKSNKTDIDLEILESSDNKQIVEFNSVDFRYTNEQEFNKCANINESFASQRNINQNELWNVNTSSNISNRELNKQCYISPKPIKSQTSHASHIISSPILCQNRQNSKTIRIPSSKFNSNQEKRIELPMQLSEKTRKLKVKSVSTCNFNEKEYKKCNLQKSSSFETPKRNKNFLQISSQANITPPINYNLLKTPDLEKELKKFGLKRQSRNKATLLLNHIYNQTHPTVALSQKRVSIFDSSSDEEYLFKKQNLRKKFKSNISKNNESKLNNCSIRADKIHNNGSYITATLESTLSIKEAFFRLIKSNKELYTKVLMYKPLPLESLHSMLKENGFKCKLKDLMNFLDEQCITFQGQTDKGNYMKNK</sequence>
<gene>
    <name evidence="10" type="primary">LOC105366071</name>
</gene>
<protein>
    <recommendedName>
        <fullName evidence="7">Structure-specific endonuclease subunit SLX4</fullName>
    </recommendedName>
</protein>